<keyword evidence="2" id="KW-1185">Reference proteome</keyword>
<dbReference type="InterPro" id="IPR036047">
    <property type="entry name" value="F-box-like_dom_sf"/>
</dbReference>
<dbReference type="Pfam" id="PF17906">
    <property type="entry name" value="HTH_48"/>
    <property type="match status" value="1"/>
</dbReference>
<dbReference type="PANTHER" id="PTHR23015:SF25">
    <property type="entry name" value="DUF38 DOMAIN-CONTAINING PROTEIN-RELATED"/>
    <property type="match status" value="1"/>
</dbReference>
<dbReference type="Pfam" id="PF00646">
    <property type="entry name" value="F-box"/>
    <property type="match status" value="1"/>
</dbReference>
<evidence type="ECO:0000259" key="1">
    <source>
        <dbReference type="PROSITE" id="PS50181"/>
    </source>
</evidence>
<dbReference type="eggNOG" id="ENOG502TJHM">
    <property type="taxonomic scope" value="Eukaryota"/>
</dbReference>
<sequence length="339" mass="39260">MAPGSSSTSSLKNQIIGNLRDVLTCIKYEVLQGKTVDEAYKTFSTALGGIEYREFDFWFHRFRNGYPDERVTTEFSDLPEELVMKIVDDLKWKEKSSFRKVCRSIRFIVDSSAHFYKHVSLTVADTIQMSFDDQTVAYENWEPALEDLAVVLKLPKLKIENLWIDLDLTMENRKAVVRSLKNGFESNQIHVKNLSITTEYQKAVLAVLPYLKNLESIEIDNDNPILTDKMCLLEQWQQAKTLKIGRVEGAISNIGHFNRITVTLENVLIGNFYELKEAFTSSQTLEYLCVNFDNFFRFHHLQTAISPSRTPIPDTNLILVIEYERDGIVFRKFHQSNYI</sequence>
<dbReference type="InterPro" id="IPR002900">
    <property type="entry name" value="DUF38/FTH_CAE_spp"/>
</dbReference>
<dbReference type="InterPro" id="IPR041426">
    <property type="entry name" value="Mos1_HTH"/>
</dbReference>
<dbReference type="SMART" id="SM00256">
    <property type="entry name" value="FBOX"/>
    <property type="match status" value="1"/>
</dbReference>
<dbReference type="PROSITE" id="PS50181">
    <property type="entry name" value="FBOX"/>
    <property type="match status" value="1"/>
</dbReference>
<dbReference type="GO" id="GO:0045087">
    <property type="term" value="P:innate immune response"/>
    <property type="evidence" value="ECO:0007669"/>
    <property type="project" value="TreeGrafter"/>
</dbReference>
<dbReference type="AlphaFoldDB" id="A0A1I7UPA7"/>
<accession>A0A1I7UPA7</accession>
<dbReference type="Proteomes" id="UP000095282">
    <property type="component" value="Unplaced"/>
</dbReference>
<dbReference type="PANTHER" id="PTHR23015">
    <property type="entry name" value="UNCHARACTERIZED C.ELEGANS PROTEIN"/>
    <property type="match status" value="1"/>
</dbReference>
<dbReference type="WBParaSite" id="Csp11.Scaffold630.g17984.t1">
    <property type="protein sequence ID" value="Csp11.Scaffold630.g17984.t1"/>
    <property type="gene ID" value="Csp11.Scaffold630.g17984"/>
</dbReference>
<reference evidence="3" key="1">
    <citation type="submission" date="2016-11" db="UniProtKB">
        <authorList>
            <consortium name="WormBaseParasite"/>
        </authorList>
    </citation>
    <scope>IDENTIFICATION</scope>
</reference>
<dbReference type="Pfam" id="PF01827">
    <property type="entry name" value="FTH"/>
    <property type="match status" value="1"/>
</dbReference>
<organism evidence="2 3">
    <name type="scientific">Caenorhabditis tropicalis</name>
    <dbReference type="NCBI Taxonomy" id="1561998"/>
    <lineage>
        <taxon>Eukaryota</taxon>
        <taxon>Metazoa</taxon>
        <taxon>Ecdysozoa</taxon>
        <taxon>Nematoda</taxon>
        <taxon>Chromadorea</taxon>
        <taxon>Rhabditida</taxon>
        <taxon>Rhabditina</taxon>
        <taxon>Rhabditomorpha</taxon>
        <taxon>Rhabditoidea</taxon>
        <taxon>Rhabditidae</taxon>
        <taxon>Peloderinae</taxon>
        <taxon>Caenorhabditis</taxon>
    </lineage>
</organism>
<feature type="domain" description="F-box" evidence="1">
    <location>
        <begin position="72"/>
        <end position="119"/>
    </location>
</feature>
<dbReference type="CDD" id="cd22150">
    <property type="entry name" value="F-box_CeFBXA-like"/>
    <property type="match status" value="1"/>
</dbReference>
<dbReference type="InterPro" id="IPR001810">
    <property type="entry name" value="F-box_dom"/>
</dbReference>
<name>A0A1I7UPA7_9PELO</name>
<dbReference type="STRING" id="1561998.A0A1I7UPA7"/>
<dbReference type="InterPro" id="IPR040161">
    <property type="entry name" value="FB224"/>
</dbReference>
<proteinExistence type="predicted"/>
<evidence type="ECO:0000313" key="3">
    <source>
        <dbReference type="WBParaSite" id="Csp11.Scaffold630.g17984.t1"/>
    </source>
</evidence>
<dbReference type="SUPFAM" id="SSF81383">
    <property type="entry name" value="F-box domain"/>
    <property type="match status" value="1"/>
</dbReference>
<evidence type="ECO:0000313" key="2">
    <source>
        <dbReference type="Proteomes" id="UP000095282"/>
    </source>
</evidence>
<protein>
    <submittedName>
        <fullName evidence="3">F-box domain-containing protein</fullName>
    </submittedName>
</protein>